<keyword evidence="1" id="KW-1133">Transmembrane helix</keyword>
<accession>A0A938XG13</accession>
<evidence type="ECO:0000313" key="3">
    <source>
        <dbReference type="Proteomes" id="UP000705508"/>
    </source>
</evidence>
<dbReference type="Proteomes" id="UP000705508">
    <property type="component" value="Unassembled WGS sequence"/>
</dbReference>
<reference evidence="2" key="2">
    <citation type="journal article" date="2021" name="Sci. Rep.">
        <title>The distribution of antibiotic resistance genes in chicken gut microbiota commensals.</title>
        <authorList>
            <person name="Juricova H."/>
            <person name="Matiasovicova J."/>
            <person name="Kubasova T."/>
            <person name="Cejkova D."/>
            <person name="Rychlik I."/>
        </authorList>
    </citation>
    <scope>NUCLEOTIDE SEQUENCE</scope>
    <source>
        <strain evidence="2">An582</strain>
    </source>
</reference>
<protein>
    <submittedName>
        <fullName evidence="2">Uncharacterized protein</fullName>
    </submittedName>
</protein>
<feature type="transmembrane region" description="Helical" evidence="1">
    <location>
        <begin position="97"/>
        <end position="116"/>
    </location>
</feature>
<dbReference type="AlphaFoldDB" id="A0A938XG13"/>
<sequence>MSKTKICTEEMGKWLKILFWLLIISTVAGIFITEETVEKVPALQLVSTLFVIAYGGVLLKMSACDPACGRYRTAGICKILSAALSAALSLLSGGTGVTAFALVLLALLAAAALDIAGEYQELKGHAAVLQERDLLLSEKWLRLVKWYVGLLAGSAAGVILSALLPLAGVVLVLAAGVGIIVVSVVKIVYLYRTGKDYCVSR</sequence>
<feature type="transmembrane region" description="Helical" evidence="1">
    <location>
        <begin position="14"/>
        <end position="33"/>
    </location>
</feature>
<feature type="transmembrane region" description="Helical" evidence="1">
    <location>
        <begin position="170"/>
        <end position="191"/>
    </location>
</feature>
<keyword evidence="1" id="KW-0472">Membrane</keyword>
<keyword evidence="1" id="KW-0812">Transmembrane</keyword>
<dbReference type="RefSeq" id="WP_204907396.1">
    <property type="nucleotide sequence ID" value="NZ_JACJKS010000026.1"/>
</dbReference>
<comment type="caution">
    <text evidence="2">The sequence shown here is derived from an EMBL/GenBank/DDBJ whole genome shotgun (WGS) entry which is preliminary data.</text>
</comment>
<reference evidence="2" key="1">
    <citation type="submission" date="2020-08" db="EMBL/GenBank/DDBJ databases">
        <authorList>
            <person name="Cejkova D."/>
            <person name="Kubasova T."/>
            <person name="Jahodarova E."/>
            <person name="Rychlik I."/>
        </authorList>
    </citation>
    <scope>NUCLEOTIDE SEQUENCE</scope>
    <source>
        <strain evidence="2">An582</strain>
    </source>
</reference>
<dbReference type="EMBL" id="JACJKS010000026">
    <property type="protein sequence ID" value="MBM6949397.1"/>
    <property type="molecule type" value="Genomic_DNA"/>
</dbReference>
<organism evidence="2 3">
    <name type="scientific">Mordavella massiliensis</name>
    <dbReference type="NCBI Taxonomy" id="1871024"/>
    <lineage>
        <taxon>Bacteria</taxon>
        <taxon>Bacillati</taxon>
        <taxon>Bacillota</taxon>
        <taxon>Clostridia</taxon>
        <taxon>Eubacteriales</taxon>
        <taxon>Clostridiaceae</taxon>
        <taxon>Mordavella</taxon>
    </lineage>
</organism>
<proteinExistence type="predicted"/>
<name>A0A938XG13_9CLOT</name>
<gene>
    <name evidence="2" type="ORF">H6A20_12210</name>
</gene>
<evidence type="ECO:0000256" key="1">
    <source>
        <dbReference type="SAM" id="Phobius"/>
    </source>
</evidence>
<feature type="transmembrane region" description="Helical" evidence="1">
    <location>
        <begin position="39"/>
        <end position="59"/>
    </location>
</feature>
<evidence type="ECO:0000313" key="2">
    <source>
        <dbReference type="EMBL" id="MBM6949397.1"/>
    </source>
</evidence>